<protein>
    <submittedName>
        <fullName evidence="11">ABC transporter ATP-binding protein</fullName>
        <ecNumber evidence="11">3.6.3.-</ecNumber>
    </submittedName>
</protein>
<dbReference type="InterPro" id="IPR003593">
    <property type="entry name" value="AAA+_ATPase"/>
</dbReference>
<feature type="transmembrane region" description="Helical" evidence="8">
    <location>
        <begin position="244"/>
        <end position="266"/>
    </location>
</feature>
<evidence type="ECO:0000313" key="12">
    <source>
        <dbReference type="Proteomes" id="UP000289440"/>
    </source>
</evidence>
<comment type="similarity">
    <text evidence="2">Belongs to the ABC transporter superfamily.</text>
</comment>
<dbReference type="SMART" id="SM00382">
    <property type="entry name" value="AAA"/>
    <property type="match status" value="1"/>
</dbReference>
<accession>A0A449A5J8</accession>
<dbReference type="GO" id="GO:0034040">
    <property type="term" value="F:ATPase-coupled lipid transmembrane transporter activity"/>
    <property type="evidence" value="ECO:0007669"/>
    <property type="project" value="TreeGrafter"/>
</dbReference>
<dbReference type="PANTHER" id="PTHR24221">
    <property type="entry name" value="ATP-BINDING CASSETTE SUB-FAMILY B"/>
    <property type="match status" value="1"/>
</dbReference>
<dbReference type="InterPro" id="IPR027417">
    <property type="entry name" value="P-loop_NTPase"/>
</dbReference>
<evidence type="ECO:0000256" key="5">
    <source>
        <dbReference type="ARBA" id="ARBA00022840"/>
    </source>
</evidence>
<keyword evidence="3 8" id="KW-0812">Transmembrane</keyword>
<dbReference type="GO" id="GO:0005524">
    <property type="term" value="F:ATP binding"/>
    <property type="evidence" value="ECO:0007669"/>
    <property type="project" value="UniProtKB-KW"/>
</dbReference>
<dbReference type="AlphaFoldDB" id="A0A449A5J8"/>
<keyword evidence="6 8" id="KW-1133">Transmembrane helix</keyword>
<dbReference type="PROSITE" id="PS50893">
    <property type="entry name" value="ABC_TRANSPORTER_2"/>
    <property type="match status" value="1"/>
</dbReference>
<evidence type="ECO:0000256" key="7">
    <source>
        <dbReference type="ARBA" id="ARBA00023136"/>
    </source>
</evidence>
<feature type="domain" description="ABC transporter" evidence="9">
    <location>
        <begin position="330"/>
        <end position="532"/>
    </location>
</feature>
<gene>
    <name evidence="11" type="primary">yheH</name>
    <name evidence="11" type="ORF">NCTC10166_00538</name>
</gene>
<dbReference type="EMBL" id="LR214951">
    <property type="protein sequence ID" value="VEU59560.1"/>
    <property type="molecule type" value="Genomic_DNA"/>
</dbReference>
<dbReference type="Proteomes" id="UP000289440">
    <property type="component" value="Chromosome"/>
</dbReference>
<dbReference type="Gene3D" id="1.20.1560.10">
    <property type="entry name" value="ABC transporter type 1, transmembrane domain"/>
    <property type="match status" value="1"/>
</dbReference>
<evidence type="ECO:0000259" key="9">
    <source>
        <dbReference type="PROSITE" id="PS50893"/>
    </source>
</evidence>
<organism evidence="11 12">
    <name type="scientific">Mesomycoplasma neurolyticum</name>
    <dbReference type="NCBI Taxonomy" id="2120"/>
    <lineage>
        <taxon>Bacteria</taxon>
        <taxon>Bacillati</taxon>
        <taxon>Mycoplasmatota</taxon>
        <taxon>Mycoplasmoidales</taxon>
        <taxon>Metamycoplasmataceae</taxon>
        <taxon>Mesomycoplasma</taxon>
    </lineage>
</organism>
<reference evidence="11 12" key="1">
    <citation type="submission" date="2019-01" db="EMBL/GenBank/DDBJ databases">
        <authorList>
            <consortium name="Pathogen Informatics"/>
        </authorList>
    </citation>
    <scope>NUCLEOTIDE SEQUENCE [LARGE SCALE GENOMIC DNA]</scope>
    <source>
        <strain evidence="11 12">NCTC10166</strain>
    </source>
</reference>
<dbReference type="GO" id="GO:0016887">
    <property type="term" value="F:ATP hydrolysis activity"/>
    <property type="evidence" value="ECO:0007669"/>
    <property type="project" value="InterPro"/>
</dbReference>
<dbReference type="SUPFAM" id="SSF52540">
    <property type="entry name" value="P-loop containing nucleoside triphosphate hydrolases"/>
    <property type="match status" value="1"/>
</dbReference>
<dbReference type="PANTHER" id="PTHR24221:SF654">
    <property type="entry name" value="ATP-BINDING CASSETTE SUB-FAMILY B MEMBER 6"/>
    <property type="match status" value="1"/>
</dbReference>
<comment type="subcellular location">
    <subcellularLocation>
        <location evidence="1">Cell membrane</location>
        <topology evidence="1">Multi-pass membrane protein</topology>
    </subcellularLocation>
</comment>
<evidence type="ECO:0000256" key="1">
    <source>
        <dbReference type="ARBA" id="ARBA00004651"/>
    </source>
</evidence>
<keyword evidence="4" id="KW-0547">Nucleotide-binding</keyword>
<proteinExistence type="inferred from homology"/>
<dbReference type="InterPro" id="IPR003439">
    <property type="entry name" value="ABC_transporter-like_ATP-bd"/>
</dbReference>
<evidence type="ECO:0000256" key="6">
    <source>
        <dbReference type="ARBA" id="ARBA00022989"/>
    </source>
</evidence>
<name>A0A449A5J8_9BACT</name>
<dbReference type="GO" id="GO:0140359">
    <property type="term" value="F:ABC-type transporter activity"/>
    <property type="evidence" value="ECO:0007669"/>
    <property type="project" value="InterPro"/>
</dbReference>
<feature type="transmembrane region" description="Helical" evidence="8">
    <location>
        <begin position="12"/>
        <end position="32"/>
    </location>
</feature>
<dbReference type="CDD" id="cd03228">
    <property type="entry name" value="ABCC_MRP_Like"/>
    <property type="match status" value="1"/>
</dbReference>
<dbReference type="InterPro" id="IPR039421">
    <property type="entry name" value="Type_1_exporter"/>
</dbReference>
<evidence type="ECO:0000256" key="8">
    <source>
        <dbReference type="SAM" id="Phobius"/>
    </source>
</evidence>
<dbReference type="Gene3D" id="3.40.50.300">
    <property type="entry name" value="P-loop containing nucleotide triphosphate hydrolases"/>
    <property type="match status" value="1"/>
</dbReference>
<dbReference type="EC" id="3.6.3.-" evidence="11"/>
<evidence type="ECO:0000256" key="3">
    <source>
        <dbReference type="ARBA" id="ARBA00022692"/>
    </source>
</evidence>
<dbReference type="InterPro" id="IPR011527">
    <property type="entry name" value="ABC1_TM_dom"/>
</dbReference>
<feature type="transmembrane region" description="Helical" evidence="8">
    <location>
        <begin position="156"/>
        <end position="176"/>
    </location>
</feature>
<dbReference type="RefSeq" id="WP_129719944.1">
    <property type="nucleotide sequence ID" value="NZ_LR214951.1"/>
</dbReference>
<dbReference type="SUPFAM" id="SSF90123">
    <property type="entry name" value="ABC transporter transmembrane region"/>
    <property type="match status" value="1"/>
</dbReference>
<dbReference type="PROSITE" id="PS50929">
    <property type="entry name" value="ABC_TM1F"/>
    <property type="match status" value="1"/>
</dbReference>
<dbReference type="Pfam" id="PF00005">
    <property type="entry name" value="ABC_tran"/>
    <property type="match status" value="1"/>
</dbReference>
<dbReference type="KEGG" id="mnu:NCTC10166_00538"/>
<evidence type="ECO:0000313" key="11">
    <source>
        <dbReference type="EMBL" id="VEU59560.1"/>
    </source>
</evidence>
<sequence length="532" mass="63058">MKLIWKNSKFKVILFLFVTLFWIFLPILIIYAESFLIDYTVSQKNIFNLNPWIEIVVIASLIFSFYVLNLIINYFYYKIYGLQTFFIYKVIVKEIGMQFLKAKNSEIKKYNSNLFIQKSLNEGMQYYGLNYISWLELISNFIVISIIVAFWSFSNYYVLIIFVAFILFIILPSVLLQRKNNFYQEKYVNNFNALLSESENYFENYTKLYFANKTHLLYNHFDNITNETFKMWKQKNNWSFFNDFIKSSVILIIENLVLLLLIYFYIENIFDVSIGIIFLFKYSLEKFKDYILNIFRNIKDIISSRKITKSFNLQLLTDANKIKINEIQNISLKNVSLTIKNKNIFQNLNINFEKGKKYAIIGKSGSGKSSLFKLLTGEITNFEGEIKINGYDINDINNYNLRKKITIFKNESYIFEGSYENNIALTTNNIDNKKIKNSIFLSSIDEKDIENKNATELSVGQKQRLNITRLFYFEKNFLLLDEVLSNIDEENAKKILKNLIKSNVTLILISHHLKPKEQQLFDEVINFDLLKK</sequence>
<feature type="transmembrane region" description="Helical" evidence="8">
    <location>
        <begin position="52"/>
        <end position="76"/>
    </location>
</feature>
<evidence type="ECO:0000256" key="4">
    <source>
        <dbReference type="ARBA" id="ARBA00022741"/>
    </source>
</evidence>
<keyword evidence="7 8" id="KW-0472">Membrane</keyword>
<dbReference type="OrthoDB" id="401136at2"/>
<evidence type="ECO:0000256" key="2">
    <source>
        <dbReference type="ARBA" id="ARBA00005417"/>
    </source>
</evidence>
<feature type="transmembrane region" description="Helical" evidence="8">
    <location>
        <begin position="128"/>
        <end position="150"/>
    </location>
</feature>
<keyword evidence="12" id="KW-1185">Reference proteome</keyword>
<feature type="domain" description="ABC transmembrane type-1" evidence="10">
    <location>
        <begin position="12"/>
        <end position="280"/>
    </location>
</feature>
<keyword evidence="11" id="KW-0378">Hydrolase</keyword>
<keyword evidence="5 11" id="KW-0067">ATP-binding</keyword>
<evidence type="ECO:0000259" key="10">
    <source>
        <dbReference type="PROSITE" id="PS50929"/>
    </source>
</evidence>
<dbReference type="InterPro" id="IPR036640">
    <property type="entry name" value="ABC1_TM_sf"/>
</dbReference>
<dbReference type="GO" id="GO:0005886">
    <property type="term" value="C:plasma membrane"/>
    <property type="evidence" value="ECO:0007669"/>
    <property type="project" value="UniProtKB-SubCell"/>
</dbReference>